<dbReference type="Proteomes" id="UP000636918">
    <property type="component" value="Unassembled WGS sequence"/>
</dbReference>
<dbReference type="RefSeq" id="WP_201933206.1">
    <property type="nucleotide sequence ID" value="NZ_JAERSG010000001.1"/>
</dbReference>
<evidence type="ECO:0000256" key="2">
    <source>
        <dbReference type="SAM" id="SignalP"/>
    </source>
</evidence>
<organism evidence="3 4">
    <name type="scientific">Nocardioides baculatus</name>
    <dbReference type="NCBI Taxonomy" id="2801337"/>
    <lineage>
        <taxon>Bacteria</taxon>
        <taxon>Bacillati</taxon>
        <taxon>Actinomycetota</taxon>
        <taxon>Actinomycetes</taxon>
        <taxon>Propionibacteriales</taxon>
        <taxon>Nocardioidaceae</taxon>
        <taxon>Nocardioides</taxon>
    </lineage>
</organism>
<feature type="compositionally biased region" description="Low complexity" evidence="1">
    <location>
        <begin position="68"/>
        <end position="92"/>
    </location>
</feature>
<proteinExistence type="predicted"/>
<dbReference type="EMBL" id="JAERSG010000001">
    <property type="protein sequence ID" value="MBL0746565.1"/>
    <property type="molecule type" value="Genomic_DNA"/>
</dbReference>
<evidence type="ECO:0000313" key="4">
    <source>
        <dbReference type="Proteomes" id="UP000636918"/>
    </source>
</evidence>
<keyword evidence="4" id="KW-1185">Reference proteome</keyword>
<name>A0ABS1L4E8_9ACTN</name>
<feature type="region of interest" description="Disordered" evidence="1">
    <location>
        <begin position="63"/>
        <end position="92"/>
    </location>
</feature>
<dbReference type="Pfam" id="PF01391">
    <property type="entry name" value="Collagen"/>
    <property type="match status" value="1"/>
</dbReference>
<feature type="chain" id="PRO_5045050863" description="Collagen-like protein" evidence="2">
    <location>
        <begin position="23"/>
        <end position="189"/>
    </location>
</feature>
<keyword evidence="2" id="KW-0732">Signal</keyword>
<gene>
    <name evidence="3" type="ORF">JI751_03000</name>
</gene>
<feature type="signal peptide" evidence="2">
    <location>
        <begin position="1"/>
        <end position="22"/>
    </location>
</feature>
<accession>A0ABS1L4E8</accession>
<dbReference type="InterPro" id="IPR008160">
    <property type="entry name" value="Collagen"/>
</dbReference>
<evidence type="ECO:0000313" key="3">
    <source>
        <dbReference type="EMBL" id="MBL0746565.1"/>
    </source>
</evidence>
<evidence type="ECO:0000256" key="1">
    <source>
        <dbReference type="SAM" id="MobiDB-lite"/>
    </source>
</evidence>
<reference evidence="3 4" key="1">
    <citation type="submission" date="2021-01" db="EMBL/GenBank/DDBJ databases">
        <title>Genome seq and assembly of Nocardiodes sp. G10.</title>
        <authorList>
            <person name="Chhetri G."/>
        </authorList>
    </citation>
    <scope>NUCLEOTIDE SEQUENCE [LARGE SCALE GENOMIC DNA]</scope>
    <source>
        <strain evidence="3 4">G10</strain>
    </source>
</reference>
<protein>
    <recommendedName>
        <fullName evidence="5">Collagen-like protein</fullName>
    </recommendedName>
</protein>
<evidence type="ECO:0008006" key="5">
    <source>
        <dbReference type="Google" id="ProtNLM"/>
    </source>
</evidence>
<sequence>MSLTPRTALVVVVAAIALLATAGAGATAALMISGKQIKDNSVTSQDIKNKSLKVKDLSTKAQTKLKGRTGATGATGARGPAGPAGPAGSSGLPGLPGIPGLSGFEVITNTLAIPAGLGSTTNPLTAACPAGKKAIAATSSFATPVGNLVSQVTRVDDSSFQTVGIPLPLLGSLLANTLTLDVVCANVPD</sequence>
<comment type="caution">
    <text evidence="3">The sequence shown here is derived from an EMBL/GenBank/DDBJ whole genome shotgun (WGS) entry which is preliminary data.</text>
</comment>